<reference evidence="3" key="2">
    <citation type="journal article" date="2016" name="Sci. Rep.">
        <title>Dictyocaulus viviparus genome, variome and transcriptome elucidate lungworm biology and support future intervention.</title>
        <authorList>
            <person name="McNulty S.N."/>
            <person name="Strube C."/>
            <person name="Rosa B.A."/>
            <person name="Martin J.C."/>
            <person name="Tyagi R."/>
            <person name="Choi Y.J."/>
            <person name="Wang Q."/>
            <person name="Hallsworth Pepin K."/>
            <person name="Zhang X."/>
            <person name="Ozersky P."/>
            <person name="Wilson R.K."/>
            <person name="Sternberg P.W."/>
            <person name="Gasser R.B."/>
            <person name="Mitreva M."/>
        </authorList>
    </citation>
    <scope>NUCLEOTIDE SEQUENCE [LARGE SCALE GENOMIC DNA]</scope>
    <source>
        <strain evidence="3">HannoverDv2000</strain>
    </source>
</reference>
<keyword evidence="3" id="KW-1185">Reference proteome</keyword>
<dbReference type="Proteomes" id="UP000053766">
    <property type="component" value="Unassembled WGS sequence"/>
</dbReference>
<dbReference type="EMBL" id="KN716800">
    <property type="protein sequence ID" value="KJH41553.1"/>
    <property type="molecule type" value="Genomic_DNA"/>
</dbReference>
<evidence type="ECO:0000256" key="1">
    <source>
        <dbReference type="SAM" id="MobiDB-lite"/>
    </source>
</evidence>
<protein>
    <submittedName>
        <fullName evidence="2">Uncharacterized protein</fullName>
    </submittedName>
</protein>
<gene>
    <name evidence="2" type="ORF">DICVIV_12469</name>
</gene>
<evidence type="ECO:0000313" key="3">
    <source>
        <dbReference type="Proteomes" id="UP000053766"/>
    </source>
</evidence>
<accession>A0A0D8XAF4</accession>
<feature type="compositionally biased region" description="Basic and acidic residues" evidence="1">
    <location>
        <begin position="74"/>
        <end position="88"/>
    </location>
</feature>
<organism evidence="2 3">
    <name type="scientific">Dictyocaulus viviparus</name>
    <name type="common">Bovine lungworm</name>
    <dbReference type="NCBI Taxonomy" id="29172"/>
    <lineage>
        <taxon>Eukaryota</taxon>
        <taxon>Metazoa</taxon>
        <taxon>Ecdysozoa</taxon>
        <taxon>Nematoda</taxon>
        <taxon>Chromadorea</taxon>
        <taxon>Rhabditida</taxon>
        <taxon>Rhabditina</taxon>
        <taxon>Rhabditomorpha</taxon>
        <taxon>Strongyloidea</taxon>
        <taxon>Metastrongylidae</taxon>
        <taxon>Dictyocaulus</taxon>
    </lineage>
</organism>
<dbReference type="AlphaFoldDB" id="A0A0D8XAF4"/>
<evidence type="ECO:0000313" key="2">
    <source>
        <dbReference type="EMBL" id="KJH41553.1"/>
    </source>
</evidence>
<name>A0A0D8XAF4_DICVI</name>
<reference evidence="2 3" key="1">
    <citation type="submission" date="2013-11" db="EMBL/GenBank/DDBJ databases">
        <title>Draft genome of the bovine lungworm Dictyocaulus viviparus.</title>
        <authorList>
            <person name="Mitreva M."/>
        </authorList>
    </citation>
    <scope>NUCLEOTIDE SEQUENCE [LARGE SCALE GENOMIC DNA]</scope>
    <source>
        <strain evidence="2 3">HannoverDv2000</strain>
    </source>
</reference>
<feature type="region of interest" description="Disordered" evidence="1">
    <location>
        <begin position="56"/>
        <end position="88"/>
    </location>
</feature>
<feature type="compositionally biased region" description="Polar residues" evidence="1">
    <location>
        <begin position="56"/>
        <end position="73"/>
    </location>
</feature>
<dbReference type="OrthoDB" id="5912975at2759"/>
<proteinExistence type="predicted"/>
<sequence>MTRCWDKDPNERPNFTQCMHQLKVHLKLASPQLLQRVELDLVEESKRQDNLSQWLTQNANRDGTDSLITSDSSSPKRGERIYISDFSR</sequence>